<dbReference type="Pfam" id="PF00067">
    <property type="entry name" value="p450"/>
    <property type="match status" value="1"/>
</dbReference>
<dbReference type="InterPro" id="IPR002397">
    <property type="entry name" value="Cyt_P450_B"/>
</dbReference>
<comment type="cofactor">
    <cofactor evidence="1">
        <name>heme</name>
        <dbReference type="ChEBI" id="CHEBI:30413"/>
    </cofactor>
</comment>
<gene>
    <name evidence="9" type="ORF">AWC19_03300</name>
</gene>
<dbReference type="FunFam" id="1.10.630.10:FF:000018">
    <property type="entry name" value="Cytochrome P450 monooxygenase"/>
    <property type="match status" value="1"/>
</dbReference>
<dbReference type="GO" id="GO:0020037">
    <property type="term" value="F:heme binding"/>
    <property type="evidence" value="ECO:0007669"/>
    <property type="project" value="InterPro"/>
</dbReference>
<evidence type="ECO:0000256" key="6">
    <source>
        <dbReference type="ARBA" id="ARBA00023004"/>
    </source>
</evidence>
<reference evidence="9 10" key="1">
    <citation type="submission" date="2016-01" db="EMBL/GenBank/DDBJ databases">
        <title>The new phylogeny of the genus Mycobacterium.</title>
        <authorList>
            <person name="Tarcisio F."/>
            <person name="Conor M."/>
            <person name="Antonella G."/>
            <person name="Elisabetta G."/>
            <person name="Giulia F.S."/>
            <person name="Sara T."/>
            <person name="Anna F."/>
            <person name="Clotilde B."/>
            <person name="Roberto B."/>
            <person name="Veronica D.S."/>
            <person name="Fabio R."/>
            <person name="Monica P."/>
            <person name="Olivier J."/>
            <person name="Enrico T."/>
            <person name="Nicola S."/>
        </authorList>
    </citation>
    <scope>NUCLEOTIDE SEQUENCE [LARGE SCALE GENOMIC DNA]</scope>
    <source>
        <strain evidence="9 10">DSM 44572</strain>
    </source>
</reference>
<keyword evidence="6 8" id="KW-0408">Iron</keyword>
<keyword evidence="5 8" id="KW-0560">Oxidoreductase</keyword>
<dbReference type="AlphaFoldDB" id="A0A1X1ZTL1"/>
<keyword evidence="3 8" id="KW-0349">Heme</keyword>
<evidence type="ECO:0000313" key="9">
    <source>
        <dbReference type="EMBL" id="ORW26894.1"/>
    </source>
</evidence>
<keyword evidence="10" id="KW-1185">Reference proteome</keyword>
<comment type="caution">
    <text evidence="9">The sequence shown here is derived from an EMBL/GenBank/DDBJ whole genome shotgun (WGS) entry which is preliminary data.</text>
</comment>
<dbReference type="EMBL" id="LQPJ01000075">
    <property type="protein sequence ID" value="ORW26894.1"/>
    <property type="molecule type" value="Genomic_DNA"/>
</dbReference>
<dbReference type="Gene3D" id="1.10.630.10">
    <property type="entry name" value="Cytochrome P450"/>
    <property type="match status" value="1"/>
</dbReference>
<dbReference type="SUPFAM" id="SSF48264">
    <property type="entry name" value="Cytochrome P450"/>
    <property type="match status" value="1"/>
</dbReference>
<dbReference type="GO" id="GO:0004497">
    <property type="term" value="F:monooxygenase activity"/>
    <property type="evidence" value="ECO:0007669"/>
    <property type="project" value="UniProtKB-KW"/>
</dbReference>
<evidence type="ECO:0000256" key="5">
    <source>
        <dbReference type="ARBA" id="ARBA00023002"/>
    </source>
</evidence>
<dbReference type="PROSITE" id="PS00086">
    <property type="entry name" value="CYTOCHROME_P450"/>
    <property type="match status" value="1"/>
</dbReference>
<organism evidence="9 10">
    <name type="scientific">Mycobacterium palustre</name>
    <dbReference type="NCBI Taxonomy" id="153971"/>
    <lineage>
        <taxon>Bacteria</taxon>
        <taxon>Bacillati</taxon>
        <taxon>Actinomycetota</taxon>
        <taxon>Actinomycetes</taxon>
        <taxon>Mycobacteriales</taxon>
        <taxon>Mycobacteriaceae</taxon>
        <taxon>Mycobacterium</taxon>
        <taxon>Mycobacterium simiae complex</taxon>
    </lineage>
</organism>
<accession>A0A1X1ZTL1</accession>
<dbReference type="InterPro" id="IPR036396">
    <property type="entry name" value="Cyt_P450_sf"/>
</dbReference>
<evidence type="ECO:0000313" key="10">
    <source>
        <dbReference type="Proteomes" id="UP000193529"/>
    </source>
</evidence>
<dbReference type="InterPro" id="IPR001128">
    <property type="entry name" value="Cyt_P450"/>
</dbReference>
<evidence type="ECO:0000256" key="1">
    <source>
        <dbReference type="ARBA" id="ARBA00001971"/>
    </source>
</evidence>
<protein>
    <submittedName>
        <fullName evidence="9">Cytochrome</fullName>
    </submittedName>
</protein>
<dbReference type="InterPro" id="IPR017972">
    <property type="entry name" value="Cyt_P450_CS"/>
</dbReference>
<dbReference type="GO" id="GO:0016705">
    <property type="term" value="F:oxidoreductase activity, acting on paired donors, with incorporation or reduction of molecular oxygen"/>
    <property type="evidence" value="ECO:0007669"/>
    <property type="project" value="InterPro"/>
</dbReference>
<proteinExistence type="inferred from homology"/>
<dbReference type="PANTHER" id="PTHR46696">
    <property type="entry name" value="P450, PUTATIVE (EUROFUNG)-RELATED"/>
    <property type="match status" value="1"/>
</dbReference>
<keyword evidence="7 8" id="KW-0503">Monooxygenase</keyword>
<evidence type="ECO:0000256" key="8">
    <source>
        <dbReference type="RuleBase" id="RU000461"/>
    </source>
</evidence>
<dbReference type="GO" id="GO:0005506">
    <property type="term" value="F:iron ion binding"/>
    <property type="evidence" value="ECO:0007669"/>
    <property type="project" value="InterPro"/>
</dbReference>
<evidence type="ECO:0000256" key="7">
    <source>
        <dbReference type="ARBA" id="ARBA00023033"/>
    </source>
</evidence>
<dbReference type="PANTHER" id="PTHR46696:SF3">
    <property type="entry name" value="PULCHERRIMINIC ACID SYNTHASE"/>
    <property type="match status" value="1"/>
</dbReference>
<name>A0A1X1ZTL1_9MYCO</name>
<sequence>MQGGLLMQVENVHERLRDARERHRVMAGTLFAETSSGRVGDAGVTVLGYDECQTVLTHPDTFSSSIYDQIMGPVMGRTLLELEGAEHRASRALVSPSFRTTLLERWRVELVEVVVHELIDRFAPRGRAELAREFTFAFPVQVIARIMGLPRRDYPRFQRLSIELLNVVYDWDRGLAASRALKEYFGEVLAERRHHPQDDLISMLAESEIDGARLTDDEVFAFLLLILPAGVETTYRATGNLLVALLTEPPLLDALRADRAGLRGAFEEALRWEPPITTVVRKAARDCELGGVAIPAGTHVSVSVAAANRDPARYPDPDRFDPTRKNIAHLTFGGGPHLCLGMHLARMEAAVAIDALLDRLPELRLDPATPAPRVVGVAFRSPAALPVEFTPA</sequence>
<evidence type="ECO:0000256" key="4">
    <source>
        <dbReference type="ARBA" id="ARBA00022723"/>
    </source>
</evidence>
<comment type="similarity">
    <text evidence="2 8">Belongs to the cytochrome P450 family.</text>
</comment>
<dbReference type="PRINTS" id="PR00359">
    <property type="entry name" value="BP450"/>
</dbReference>
<dbReference type="OrthoDB" id="3861479at2"/>
<evidence type="ECO:0000256" key="2">
    <source>
        <dbReference type="ARBA" id="ARBA00010617"/>
    </source>
</evidence>
<dbReference type="STRING" id="153971.AWC19_03300"/>
<evidence type="ECO:0000256" key="3">
    <source>
        <dbReference type="ARBA" id="ARBA00022617"/>
    </source>
</evidence>
<keyword evidence="4 8" id="KW-0479">Metal-binding</keyword>
<dbReference type="Proteomes" id="UP000193529">
    <property type="component" value="Unassembled WGS sequence"/>
</dbReference>